<proteinExistence type="predicted"/>
<dbReference type="InterPro" id="IPR052514">
    <property type="entry name" value="SAM-dependent_MTase"/>
</dbReference>
<keyword evidence="2" id="KW-0808">Transferase</keyword>
<organism evidence="2 3">
    <name type="scientific">Falsiroseomonas stagni DSM 19981</name>
    <dbReference type="NCBI Taxonomy" id="1123062"/>
    <lineage>
        <taxon>Bacteria</taxon>
        <taxon>Pseudomonadati</taxon>
        <taxon>Pseudomonadota</taxon>
        <taxon>Alphaproteobacteria</taxon>
        <taxon>Acetobacterales</taxon>
        <taxon>Roseomonadaceae</taxon>
        <taxon>Falsiroseomonas</taxon>
    </lineage>
</organism>
<gene>
    <name evidence="2" type="ORF">SAMN02745775_104306</name>
</gene>
<evidence type="ECO:0000313" key="3">
    <source>
        <dbReference type="Proteomes" id="UP000199473"/>
    </source>
</evidence>
<dbReference type="RefSeq" id="WP_092960391.1">
    <property type="nucleotide sequence ID" value="NZ_FOSQ01000004.1"/>
</dbReference>
<dbReference type="InterPro" id="IPR029063">
    <property type="entry name" value="SAM-dependent_MTases_sf"/>
</dbReference>
<feature type="domain" description="Methyltransferase FkbM" evidence="1">
    <location>
        <begin position="203"/>
        <end position="283"/>
    </location>
</feature>
<dbReference type="InterPro" id="IPR006342">
    <property type="entry name" value="FkbM_mtfrase"/>
</dbReference>
<evidence type="ECO:0000313" key="2">
    <source>
        <dbReference type="EMBL" id="SFK61656.1"/>
    </source>
</evidence>
<dbReference type="PANTHER" id="PTHR34203">
    <property type="entry name" value="METHYLTRANSFERASE, FKBM FAMILY PROTEIN"/>
    <property type="match status" value="1"/>
</dbReference>
<sequence length="328" mass="35859">MSTLDERTLALRQDDRAMPPRRMVPLGVDEVMVETAWGGFVVVPAFNIDVAIGVLRDGVHEPWTTRLMQKLLRPGDICLLASAGFGYFACLAGRRVGAAGRVVAVEPNPHLLPFLLKSLHWNGSHGHTEVFARALSDEAGRDIACRFDPQRLATLPPRCPAAEGGGEPGLPPDGRWSAATMGRLVDSEGRWGKGACLPVPFTARTSTIDHIADLLALPRIDLLQLDLGGAEPLALRGAQRVIAASPDLRLLTRWSAAHHARLGDRRRAAFEEMWDFLTRLGYVVRMLEPLIDRNSDIQLSAPLTHEAMTTVALPGHYLWSRGDGEPYA</sequence>
<reference evidence="2 3" key="1">
    <citation type="submission" date="2016-10" db="EMBL/GenBank/DDBJ databases">
        <authorList>
            <person name="de Groot N.N."/>
        </authorList>
    </citation>
    <scope>NUCLEOTIDE SEQUENCE [LARGE SCALE GENOMIC DNA]</scope>
    <source>
        <strain evidence="2 3">DSM 19981</strain>
    </source>
</reference>
<dbReference type="Pfam" id="PF05050">
    <property type="entry name" value="Methyltransf_21"/>
    <property type="match status" value="1"/>
</dbReference>
<dbReference type="STRING" id="1123062.SAMN02745775_104306"/>
<evidence type="ECO:0000259" key="1">
    <source>
        <dbReference type="Pfam" id="PF05050"/>
    </source>
</evidence>
<protein>
    <submittedName>
        <fullName evidence="2">Methyltransferase, FkbM family</fullName>
    </submittedName>
</protein>
<keyword evidence="3" id="KW-1185">Reference proteome</keyword>
<dbReference type="SUPFAM" id="SSF53335">
    <property type="entry name" value="S-adenosyl-L-methionine-dependent methyltransferases"/>
    <property type="match status" value="1"/>
</dbReference>
<dbReference type="EMBL" id="FOSQ01000004">
    <property type="protein sequence ID" value="SFK61656.1"/>
    <property type="molecule type" value="Genomic_DNA"/>
</dbReference>
<dbReference type="GO" id="GO:0008168">
    <property type="term" value="F:methyltransferase activity"/>
    <property type="evidence" value="ECO:0007669"/>
    <property type="project" value="UniProtKB-KW"/>
</dbReference>
<dbReference type="GO" id="GO:0032259">
    <property type="term" value="P:methylation"/>
    <property type="evidence" value="ECO:0007669"/>
    <property type="project" value="UniProtKB-KW"/>
</dbReference>
<keyword evidence="2" id="KW-0489">Methyltransferase</keyword>
<dbReference type="Gene3D" id="3.40.50.150">
    <property type="entry name" value="Vaccinia Virus protein VP39"/>
    <property type="match status" value="1"/>
</dbReference>
<dbReference type="NCBIfam" id="TIGR01444">
    <property type="entry name" value="fkbM_fam"/>
    <property type="match status" value="1"/>
</dbReference>
<dbReference type="Proteomes" id="UP000199473">
    <property type="component" value="Unassembled WGS sequence"/>
</dbReference>
<accession>A0A1I4B1C7</accession>
<dbReference type="PANTHER" id="PTHR34203:SF13">
    <property type="entry name" value="EXPRESSED PROTEIN"/>
    <property type="match status" value="1"/>
</dbReference>
<name>A0A1I4B1C7_9PROT</name>
<dbReference type="AlphaFoldDB" id="A0A1I4B1C7"/>